<feature type="region of interest" description="Disordered" evidence="3">
    <location>
        <begin position="799"/>
        <end position="874"/>
    </location>
</feature>
<dbReference type="InterPro" id="IPR008937">
    <property type="entry name" value="Ras-like_GEF"/>
</dbReference>
<dbReference type="InterPro" id="IPR000651">
    <property type="entry name" value="Ras-like_Gua-exchang_fac_N"/>
</dbReference>
<dbReference type="Proteomes" id="UP000001064">
    <property type="component" value="Unassembled WGS sequence"/>
</dbReference>
<feature type="compositionally biased region" description="Polar residues" evidence="3">
    <location>
        <begin position="372"/>
        <end position="409"/>
    </location>
</feature>
<dbReference type="Pfam" id="PF00617">
    <property type="entry name" value="RasGEF"/>
    <property type="match status" value="1"/>
</dbReference>
<dbReference type="EMBL" id="GL870950">
    <property type="protein sequence ID" value="EGC39841.1"/>
    <property type="molecule type" value="Genomic_DNA"/>
</dbReference>
<dbReference type="Pfam" id="PF00618">
    <property type="entry name" value="RasGEF_N"/>
    <property type="match status" value="1"/>
</dbReference>
<dbReference type="PROSITE" id="PS50009">
    <property type="entry name" value="RASGEF_CAT"/>
    <property type="match status" value="1"/>
</dbReference>
<evidence type="ECO:0000313" key="6">
    <source>
        <dbReference type="EMBL" id="EGC39841.1"/>
    </source>
</evidence>
<dbReference type="PANTHER" id="PTHR23113">
    <property type="entry name" value="GUANINE NUCLEOTIDE EXCHANGE FACTOR"/>
    <property type="match status" value="1"/>
</dbReference>
<evidence type="ECO:0000313" key="7">
    <source>
        <dbReference type="Proteomes" id="UP000001064"/>
    </source>
</evidence>
<reference evidence="7" key="1">
    <citation type="journal article" date="2011" name="Genome Biol.">
        <title>Comparative genomics of the social amoebae Dictyostelium discoideum and Dictyostelium purpureum.</title>
        <authorList>
            <consortium name="US DOE Joint Genome Institute (JGI-PGF)"/>
            <person name="Sucgang R."/>
            <person name="Kuo A."/>
            <person name="Tian X."/>
            <person name="Salerno W."/>
            <person name="Parikh A."/>
            <person name="Feasley C.L."/>
            <person name="Dalin E."/>
            <person name="Tu H."/>
            <person name="Huang E."/>
            <person name="Barry K."/>
            <person name="Lindquist E."/>
            <person name="Shapiro H."/>
            <person name="Bruce D."/>
            <person name="Schmutz J."/>
            <person name="Salamov A."/>
            <person name="Fey P."/>
            <person name="Gaudet P."/>
            <person name="Anjard C."/>
            <person name="Babu M.M."/>
            <person name="Basu S."/>
            <person name="Bushmanova Y."/>
            <person name="van der Wel H."/>
            <person name="Katoh-Kurasawa M."/>
            <person name="Dinh C."/>
            <person name="Coutinho P.M."/>
            <person name="Saito T."/>
            <person name="Elias M."/>
            <person name="Schaap P."/>
            <person name="Kay R.R."/>
            <person name="Henrissat B."/>
            <person name="Eichinger L."/>
            <person name="Rivero F."/>
            <person name="Putnam N.H."/>
            <person name="West C.M."/>
            <person name="Loomis W.F."/>
            <person name="Chisholm R.L."/>
            <person name="Shaulsky G."/>
            <person name="Strassmann J.E."/>
            <person name="Queller D.C."/>
            <person name="Kuspa A."/>
            <person name="Grigoriev I.V."/>
        </authorList>
    </citation>
    <scope>NUCLEOTIDE SEQUENCE [LARGE SCALE GENOMIC DNA]</scope>
    <source>
        <strain evidence="7">QSDP1</strain>
    </source>
</reference>
<feature type="region of interest" description="Disordered" evidence="3">
    <location>
        <begin position="1139"/>
        <end position="1220"/>
    </location>
</feature>
<feature type="region of interest" description="Disordered" evidence="3">
    <location>
        <begin position="1321"/>
        <end position="1419"/>
    </location>
</feature>
<evidence type="ECO:0000256" key="2">
    <source>
        <dbReference type="PROSITE-ProRule" id="PRU00168"/>
    </source>
</evidence>
<feature type="region of interest" description="Disordered" evidence="3">
    <location>
        <begin position="1"/>
        <end position="126"/>
    </location>
</feature>
<dbReference type="InterPro" id="IPR023578">
    <property type="entry name" value="Ras_GEF_dom_sf"/>
</dbReference>
<keyword evidence="1 2" id="KW-0344">Guanine-nucleotide releasing factor</keyword>
<dbReference type="SMART" id="SM00147">
    <property type="entry name" value="RasGEF"/>
    <property type="match status" value="1"/>
</dbReference>
<sequence length="1515" mass="169375">METVDNNNSNNNSSNNKEKTKRSFNPFRRDGSKSVMFSSSPLKQQEAVVNENINHNSSGNNNINSNNIENSNSSNDNREIPALTRQDSNSSISSTYSTSSCTTANNSNNNSNPAMNRPRSKSEKKDKLSFNTLISKASRKSMRIVTGANNNNINNNINNNETIATETPSQNTTSISLNSSTNSLPPNVSNDECFKNLNIPSGNNTLSVQDKKKNRGSIFVRLLSRKNKDDPISEEDFKIESGGSLPPLPNQHQHQQQQQFSSTPNLLAQSYSFNGQQHPSSASTTNLLGHEQQYQQVPDNCLASSMIAAPIKNESPSLKKQETLDSREETIKKIQLMANQLNETVRIPSQRNQHSNLSGNITPPRALDRQSSDQSFLSSYQTPTSTTPLSNHNKSNPFDSQHIQHNNSNEEPETEYSLDIITNIETSSTTSSTALNHILVPSTSSTSLSISSSSAFSPPSPIIASQMPTSTHQSNKHKRYTVAIPKWDASMNFNGNPFERLVQVLRNSTEISVVNNDYEEQLIQQQLNHLLIEEQQSLLSSSSHRNSIHIESPRLQSLPQSVIDGIEEEKHRRSVLLLCLSKLIKKLISEPNDDSILFKSFFTTYDCIFTSKDILNELSSLFKTESPQIQLRICNIIKFWLKDYYISQLCDFSFASEFKDFIVDIKNIQDSYLYSKIIELRNQLIYLLETKITERCLDTNSNSNVGVNSSSDSIDNSPEAIEKRYLNKKSTLKIKTFLSTSLKSYGFDLDFQQPPSPPSSPTHHRRFSPQTTSNGYMDGGVLSYSSLEQNGHYENEYDQLHHSTSGHRRQGSISSSTSTSFSLSSSTTSASHRKHNRSVSSNGSNVNTTNTSSATVNNSNQPTPITASNSLSFNQPSSNQSSSFWVQTRPRSSTWSSSDVFLSIMDAPAKEIAKSLTAIDFSIFLCIETQELMNGAWGKPHLKDKAPNIIKLISRFNEVSMNVIQTILNEEKLKDRCKVMARFIKIAKNLHELRNYNSLMAIYAGISHSSITRLKWTKKILPKTHQKTLQDLEKLMESDENFKNYRTELKTITSPCIPFLGLILSDMTFIQEGNPNHLGSNDETWQLNINKLKLMYNCIKQIQNFQKTAYLLNADPRLTLILTPNSNIFGEPQINYYQQPAAAQQQSQSAPAAQQPAQKEQPTKSENLDEILSPRSQIESIVPKKEEPSSKQEESTSNTNKDLTKIFSIPPLQNSKPLEKKNSQHDLLFRSFTLEDSISPVRKYSFNTWSSPKKVNFDIFNSITSTTNNSNNSNNPLKMERSQSEKYLPLNKVIPFNINLNQQTNNNSCSPREIESEIVKINNSSPPSLVENTNVGESNCNNNTNNENNNNYNNNSNNNETNNHNNASYSSNSNSSPSPSLSRPSPNNNSGGSISPSNSPTVSPQIVTPDYDNNSNINNNRLNKSCDNNIDNESFNLLNDANCQIAEDPQNGNSGNISPNSNISTVGSQSLFKRKSFDTHFIPRPAHSFVPMTDESLFSLSLKLEPRGVKLSDLA</sequence>
<dbReference type="GeneID" id="10509497"/>
<dbReference type="GO" id="GO:0005085">
    <property type="term" value="F:guanyl-nucleotide exchange factor activity"/>
    <property type="evidence" value="ECO:0000318"/>
    <property type="project" value="GO_Central"/>
</dbReference>
<evidence type="ECO:0000259" key="5">
    <source>
        <dbReference type="PROSITE" id="PS50212"/>
    </source>
</evidence>
<feature type="compositionally biased region" description="Low complexity" evidence="3">
    <location>
        <begin position="88"/>
        <end position="112"/>
    </location>
</feature>
<dbReference type="SMART" id="SM00229">
    <property type="entry name" value="RasGEFN"/>
    <property type="match status" value="1"/>
</dbReference>
<feature type="compositionally biased region" description="Basic and acidic residues" evidence="3">
    <location>
        <begin position="229"/>
        <end position="239"/>
    </location>
</feature>
<feature type="compositionally biased region" description="Low complexity" evidence="3">
    <location>
        <begin position="1139"/>
        <end position="1158"/>
    </location>
</feature>
<dbReference type="STRING" id="5786.F0Z867"/>
<evidence type="ECO:0000259" key="4">
    <source>
        <dbReference type="PROSITE" id="PS50009"/>
    </source>
</evidence>
<accession>F0Z867</accession>
<feature type="compositionally biased region" description="Low complexity" evidence="3">
    <location>
        <begin position="838"/>
        <end position="860"/>
    </location>
</feature>
<feature type="domain" description="Ras-GEF" evidence="4">
    <location>
        <begin position="908"/>
        <end position="1141"/>
    </location>
</feature>
<dbReference type="VEuPathDB" id="AmoebaDB:DICPUDRAFT_147313"/>
<dbReference type="PROSITE" id="PS50212">
    <property type="entry name" value="RASGEF_NTER"/>
    <property type="match status" value="1"/>
</dbReference>
<feature type="compositionally biased region" description="Polar residues" evidence="3">
    <location>
        <begin position="348"/>
        <end position="361"/>
    </location>
</feature>
<feature type="region of interest" description="Disordered" evidence="3">
    <location>
        <begin position="749"/>
        <end position="783"/>
    </location>
</feature>
<keyword evidence="7" id="KW-1185">Reference proteome</keyword>
<dbReference type="Gene3D" id="1.20.870.10">
    <property type="entry name" value="Son of sevenless (SoS) protein Chain: S domain 1"/>
    <property type="match status" value="1"/>
</dbReference>
<dbReference type="KEGG" id="dpp:DICPUDRAFT_147313"/>
<feature type="compositionally biased region" description="Polar residues" evidence="3">
    <location>
        <begin position="1321"/>
        <end position="1331"/>
    </location>
</feature>
<dbReference type="PANTHER" id="PTHR23113:SF237">
    <property type="entry name" value="RAS GUANINE NUCLEOTIDE EXCHANGE FACTOR"/>
    <property type="match status" value="1"/>
</dbReference>
<dbReference type="GO" id="GO:0005886">
    <property type="term" value="C:plasma membrane"/>
    <property type="evidence" value="ECO:0000318"/>
    <property type="project" value="GO_Central"/>
</dbReference>
<feature type="compositionally biased region" description="Low complexity" evidence="3">
    <location>
        <begin position="1332"/>
        <end position="1400"/>
    </location>
</feature>
<dbReference type="OMA" id="WTKKILP"/>
<evidence type="ECO:0000256" key="1">
    <source>
        <dbReference type="ARBA" id="ARBA00022658"/>
    </source>
</evidence>
<dbReference type="GO" id="GO:0007265">
    <property type="term" value="P:Ras protein signal transduction"/>
    <property type="evidence" value="ECO:0000318"/>
    <property type="project" value="GO_Central"/>
</dbReference>
<feature type="compositionally biased region" description="Basic and acidic residues" evidence="3">
    <location>
        <begin position="1182"/>
        <end position="1194"/>
    </location>
</feature>
<dbReference type="eggNOG" id="KOG3417">
    <property type="taxonomic scope" value="Eukaryota"/>
</dbReference>
<evidence type="ECO:0000256" key="3">
    <source>
        <dbReference type="SAM" id="MobiDB-lite"/>
    </source>
</evidence>
<name>F0Z867_DICPU</name>
<proteinExistence type="predicted"/>
<dbReference type="CDD" id="cd00155">
    <property type="entry name" value="RasGEF"/>
    <property type="match status" value="1"/>
</dbReference>
<evidence type="ECO:0008006" key="8">
    <source>
        <dbReference type="Google" id="ProtNLM"/>
    </source>
</evidence>
<dbReference type="CDD" id="cd06224">
    <property type="entry name" value="REM"/>
    <property type="match status" value="1"/>
</dbReference>
<feature type="region of interest" description="Disordered" evidence="3">
    <location>
        <begin position="348"/>
        <end position="414"/>
    </location>
</feature>
<feature type="compositionally biased region" description="Low complexity" evidence="3">
    <location>
        <begin position="169"/>
        <end position="184"/>
    </location>
</feature>
<dbReference type="Gene3D" id="1.10.840.10">
    <property type="entry name" value="Ras guanine-nucleotide exchange factors catalytic domain"/>
    <property type="match status" value="1"/>
</dbReference>
<dbReference type="InterPro" id="IPR001895">
    <property type="entry name" value="RASGEF_cat_dom"/>
</dbReference>
<feature type="compositionally biased region" description="Low complexity" evidence="3">
    <location>
        <begin position="812"/>
        <end position="830"/>
    </location>
</feature>
<feature type="compositionally biased region" description="Low complexity" evidence="3">
    <location>
        <begin position="50"/>
        <end position="75"/>
    </location>
</feature>
<dbReference type="SUPFAM" id="SSF48366">
    <property type="entry name" value="Ras GEF"/>
    <property type="match status" value="1"/>
</dbReference>
<feature type="domain" description="N-terminal Ras-GEF" evidence="5">
    <location>
        <begin position="571"/>
        <end position="685"/>
    </location>
</feature>
<feature type="region of interest" description="Disordered" evidence="3">
    <location>
        <begin position="157"/>
        <end position="184"/>
    </location>
</feature>
<dbReference type="OrthoDB" id="21144at2759"/>
<dbReference type="RefSeq" id="XP_003283592.1">
    <property type="nucleotide sequence ID" value="XM_003283544.1"/>
</dbReference>
<gene>
    <name evidence="6" type="ORF">DICPUDRAFT_147313</name>
</gene>
<dbReference type="FunCoup" id="F0Z867">
    <property type="interactions" value="465"/>
</dbReference>
<feature type="compositionally biased region" description="Low complexity" evidence="3">
    <location>
        <begin position="1"/>
        <end position="15"/>
    </location>
</feature>
<protein>
    <recommendedName>
        <fullName evidence="8">Ras guanine nucleotide exchange factor</fullName>
    </recommendedName>
</protein>
<feature type="region of interest" description="Disordered" evidence="3">
    <location>
        <begin position="229"/>
        <end position="262"/>
    </location>
</feature>
<dbReference type="InterPro" id="IPR036964">
    <property type="entry name" value="RASGEF_cat_dom_sf"/>
</dbReference>
<organism evidence="6 7">
    <name type="scientific">Dictyostelium purpureum</name>
    <name type="common">Slime mold</name>
    <dbReference type="NCBI Taxonomy" id="5786"/>
    <lineage>
        <taxon>Eukaryota</taxon>
        <taxon>Amoebozoa</taxon>
        <taxon>Evosea</taxon>
        <taxon>Eumycetozoa</taxon>
        <taxon>Dictyostelia</taxon>
        <taxon>Dictyosteliales</taxon>
        <taxon>Dictyosteliaceae</taxon>
        <taxon>Dictyostelium</taxon>
    </lineage>
</organism>
<dbReference type="InParanoid" id="F0Z867"/>